<protein>
    <submittedName>
        <fullName evidence="4">C-type cytochrome biogenesis protein CcmI</fullName>
    </submittedName>
</protein>
<dbReference type="PANTHER" id="PTHR47870:SF1">
    <property type="entry name" value="CYTOCHROME C-TYPE BIOGENESIS PROTEIN CCMH"/>
    <property type="match status" value="1"/>
</dbReference>
<dbReference type="RefSeq" id="WP_304378731.1">
    <property type="nucleotide sequence ID" value="NZ_JAUOZU010000021.1"/>
</dbReference>
<evidence type="ECO:0000256" key="1">
    <source>
        <dbReference type="ARBA" id="ARBA00004196"/>
    </source>
</evidence>
<dbReference type="Gene3D" id="1.25.40.10">
    <property type="entry name" value="Tetratricopeptide repeat domain"/>
    <property type="match status" value="2"/>
</dbReference>
<evidence type="ECO:0000256" key="3">
    <source>
        <dbReference type="SAM" id="Phobius"/>
    </source>
</evidence>
<dbReference type="Pfam" id="PF14559">
    <property type="entry name" value="TPR_19"/>
    <property type="match status" value="1"/>
</dbReference>
<dbReference type="Proteomes" id="UP001174932">
    <property type="component" value="Unassembled WGS sequence"/>
</dbReference>
<keyword evidence="3" id="KW-0812">Transmembrane</keyword>
<dbReference type="InterPro" id="IPR051263">
    <property type="entry name" value="C-type_cytochrome_biogenesis"/>
</dbReference>
<keyword evidence="5" id="KW-1185">Reference proteome</keyword>
<dbReference type="SUPFAM" id="SSF48452">
    <property type="entry name" value="TPR-like"/>
    <property type="match status" value="1"/>
</dbReference>
<sequence>MFWISALIIAAIAALILILPLLRSGGVPVAAAANDAMVYRDQLDEVGRDEKNGLIDAEEANQARAEIARRLIAASDAANSETASRSGRAAGLALAAFLCLFLPLAGYWLYSGMGLPTEPDQPLAARMSNPSPDINILIAKTEAYLTTHPDDGKAWDLLAPIYMRTMRADDAANAYRNVIRILGPDPDRLGSLGEALTVAARGQVTDDARKVFEQAIAINPKDPRSRFYVALALAQAGKFDESLAAFAALKAESPADAPWIGVIDAQVAQVTDAKAQGKNTLGNPNAADMEAASAMSAEDRMQMIRTMVDSLDAKLKDDPNNFEGWMRLVRSYGVLKETDKAEAALKTALGVFPPASDNGKALIALAKDMGLNTEGMTE</sequence>
<keyword evidence="3" id="KW-1133">Transmembrane helix</keyword>
<reference evidence="4" key="1">
    <citation type="journal article" date="2015" name="Int. J. Syst. Evol. Microbiol.">
        <title>Rhizobium alvei sp. nov., isolated from a freshwater river.</title>
        <authorList>
            <person name="Sheu S.Y."/>
            <person name="Huang H.W."/>
            <person name="Young C.C."/>
            <person name="Chen W.M."/>
        </authorList>
    </citation>
    <scope>NUCLEOTIDE SEQUENCE</scope>
    <source>
        <strain evidence="4">TNR-22</strain>
    </source>
</reference>
<proteinExistence type="predicted"/>
<evidence type="ECO:0000313" key="5">
    <source>
        <dbReference type="Proteomes" id="UP001174932"/>
    </source>
</evidence>
<accession>A0ABT8YTX8</accession>
<reference evidence="4" key="2">
    <citation type="submission" date="2023-07" db="EMBL/GenBank/DDBJ databases">
        <authorList>
            <person name="Shen H."/>
        </authorList>
    </citation>
    <scope>NUCLEOTIDE SEQUENCE</scope>
    <source>
        <strain evidence="4">TNR-22</strain>
    </source>
</reference>
<feature type="transmembrane region" description="Helical" evidence="3">
    <location>
        <begin position="89"/>
        <end position="110"/>
    </location>
</feature>
<organism evidence="4 5">
    <name type="scientific">Rhizobium alvei</name>
    <dbReference type="NCBI Taxonomy" id="1132659"/>
    <lineage>
        <taxon>Bacteria</taxon>
        <taxon>Pseudomonadati</taxon>
        <taxon>Pseudomonadota</taxon>
        <taxon>Alphaproteobacteria</taxon>
        <taxon>Hyphomicrobiales</taxon>
        <taxon>Rhizobiaceae</taxon>
        <taxon>Rhizobium/Agrobacterium group</taxon>
        <taxon>Rhizobium</taxon>
    </lineage>
</organism>
<dbReference type="PANTHER" id="PTHR47870">
    <property type="entry name" value="CYTOCHROME C-TYPE BIOGENESIS PROTEIN CCMH"/>
    <property type="match status" value="1"/>
</dbReference>
<dbReference type="InterPro" id="IPR017560">
    <property type="entry name" value="Cyt_c_biogenesis_CcmI"/>
</dbReference>
<evidence type="ECO:0000313" key="4">
    <source>
        <dbReference type="EMBL" id="MDO6966803.1"/>
    </source>
</evidence>
<dbReference type="NCBIfam" id="TIGR03142">
    <property type="entry name" value="cytochro_ccmI"/>
    <property type="match status" value="1"/>
</dbReference>
<keyword evidence="2" id="KW-0201">Cytochrome c-type biogenesis</keyword>
<name>A0ABT8YTX8_9HYPH</name>
<comment type="subcellular location">
    <subcellularLocation>
        <location evidence="1">Cell envelope</location>
    </subcellularLocation>
</comment>
<evidence type="ECO:0000256" key="2">
    <source>
        <dbReference type="ARBA" id="ARBA00022748"/>
    </source>
</evidence>
<gene>
    <name evidence="4" type="primary">ccmI</name>
    <name evidence="4" type="ORF">Q4481_22855</name>
</gene>
<comment type="caution">
    <text evidence="4">The sequence shown here is derived from an EMBL/GenBank/DDBJ whole genome shotgun (WGS) entry which is preliminary data.</text>
</comment>
<keyword evidence="3" id="KW-0472">Membrane</keyword>
<dbReference type="InterPro" id="IPR011990">
    <property type="entry name" value="TPR-like_helical_dom_sf"/>
</dbReference>
<dbReference type="EMBL" id="JAUOZU010000021">
    <property type="protein sequence ID" value="MDO6966803.1"/>
    <property type="molecule type" value="Genomic_DNA"/>
</dbReference>